<sequence length="106" mass="11978">MNRPQEGNATLTPDGKIQGLSEEERERLLPLLRNAQWVVVGRDAIYKELIFKDFNQAFGFMSRVWFNVLSCSLLSSPPGPDRTHDWGGLSQRNITLATFIDQASVL</sequence>
<evidence type="ECO:0000256" key="12">
    <source>
        <dbReference type="ARBA" id="ARBA00023239"/>
    </source>
</evidence>
<evidence type="ECO:0000256" key="11">
    <source>
        <dbReference type="ARBA" id="ARBA00023163"/>
    </source>
</evidence>
<protein>
    <recommendedName>
        <fullName evidence="16">Pterin-4-alpha-carbinolamine dehydratase</fullName>
        <ecNumber evidence="5">4.2.1.96</ecNumber>
    </recommendedName>
    <alternativeName>
        <fullName evidence="14">4-alpha-hydroxy-tetrahydropterin dehydratase</fullName>
    </alternativeName>
    <alternativeName>
        <fullName evidence="18">Dimerization cofactor of hepatocyte nuclear factor 1-alpha</fullName>
    </alternativeName>
    <alternativeName>
        <fullName evidence="17">Phenylalanine hydroxylase-stimulating protein</fullName>
    </alternativeName>
    <alternativeName>
        <fullName evidence="15">Pterin carbinolamine dehydratase</fullName>
    </alternativeName>
</protein>
<dbReference type="Pfam" id="PF01329">
    <property type="entry name" value="Pterin_4a"/>
    <property type="match status" value="1"/>
</dbReference>
<evidence type="ECO:0000313" key="20">
    <source>
        <dbReference type="Ensembl" id="ENSOKIP00005008956.1"/>
    </source>
</evidence>
<dbReference type="InterPro" id="IPR036428">
    <property type="entry name" value="PCD_sf"/>
</dbReference>
<dbReference type="Gene3D" id="3.30.1360.20">
    <property type="entry name" value="Transcriptional coactivator/pterin dehydratase"/>
    <property type="match status" value="1"/>
</dbReference>
<dbReference type="SUPFAM" id="SSF55248">
    <property type="entry name" value="PCD-like"/>
    <property type="match status" value="1"/>
</dbReference>
<dbReference type="GO" id="GO:0008124">
    <property type="term" value="F:4-alpha-hydroxytetrahydrobiopterin dehydratase activity"/>
    <property type="evidence" value="ECO:0007669"/>
    <property type="project" value="UniProtKB-EC"/>
</dbReference>
<evidence type="ECO:0000256" key="15">
    <source>
        <dbReference type="ARBA" id="ARBA00031023"/>
    </source>
</evidence>
<dbReference type="EC" id="4.2.1.96" evidence="5"/>
<evidence type="ECO:0000256" key="13">
    <source>
        <dbReference type="ARBA" id="ARBA00023242"/>
    </source>
</evidence>
<evidence type="ECO:0000313" key="21">
    <source>
        <dbReference type="Proteomes" id="UP000694557"/>
    </source>
</evidence>
<dbReference type="InterPro" id="IPR001533">
    <property type="entry name" value="Pterin_deHydtase"/>
</dbReference>
<evidence type="ECO:0000256" key="6">
    <source>
        <dbReference type="ARBA" id="ARBA00022490"/>
    </source>
</evidence>
<evidence type="ECO:0000256" key="3">
    <source>
        <dbReference type="ARBA" id="ARBA00004496"/>
    </source>
</evidence>
<keyword evidence="7" id="KW-0007">Acetylation</keyword>
<evidence type="ECO:0000256" key="19">
    <source>
        <dbReference type="ARBA" id="ARBA00045830"/>
    </source>
</evidence>
<keyword evidence="13" id="KW-0539">Nucleus</keyword>
<evidence type="ECO:0000256" key="1">
    <source>
        <dbReference type="ARBA" id="ARBA00001554"/>
    </source>
</evidence>
<keyword evidence="12" id="KW-0456">Lyase</keyword>
<dbReference type="AlphaFoldDB" id="A0A8C7CTU1"/>
<dbReference type="GO" id="GO:0005634">
    <property type="term" value="C:nucleus"/>
    <property type="evidence" value="ECO:0007669"/>
    <property type="project" value="UniProtKB-SubCell"/>
</dbReference>
<dbReference type="GeneTree" id="ENSGT01000000220794"/>
<reference evidence="20" key="2">
    <citation type="submission" date="2025-09" db="UniProtKB">
        <authorList>
            <consortium name="Ensembl"/>
        </authorList>
    </citation>
    <scope>IDENTIFICATION</scope>
</reference>
<evidence type="ECO:0000256" key="2">
    <source>
        <dbReference type="ARBA" id="ARBA00004123"/>
    </source>
</evidence>
<dbReference type="GO" id="GO:0006729">
    <property type="term" value="P:tetrahydrobiopterin biosynthetic process"/>
    <property type="evidence" value="ECO:0007669"/>
    <property type="project" value="UniProtKB-KW"/>
</dbReference>
<evidence type="ECO:0000256" key="9">
    <source>
        <dbReference type="ARBA" id="ARBA00023015"/>
    </source>
</evidence>
<comment type="function">
    <text evidence="19">Involved in tetrahydrobiopterin biosynthesis. Seems to both prevent the formation of 7-pterins and accelerate the formation of quinonoid-BH2. Coactivator for HNF1A-dependent transcription. Regulates the dimerization of homeodomain protein HNF1A and enhances its transcriptional activity. Also acts as a coactivator for HNF1B-dependent transcription.</text>
</comment>
<comment type="catalytic activity">
    <reaction evidence="1">
        <text>(4aS,6R)-4a-hydroxy-L-erythro-5,6,7,8-tetrahydrobiopterin = (6R)-L-erythro-6,7-dihydrobiopterin + H2O</text>
        <dbReference type="Rhea" id="RHEA:11920"/>
        <dbReference type="ChEBI" id="CHEBI:15377"/>
        <dbReference type="ChEBI" id="CHEBI:15642"/>
        <dbReference type="ChEBI" id="CHEBI:43120"/>
        <dbReference type="EC" id="4.2.1.96"/>
    </reaction>
</comment>
<dbReference type="Proteomes" id="UP000694557">
    <property type="component" value="Unassembled WGS sequence"/>
</dbReference>
<evidence type="ECO:0000256" key="8">
    <source>
        <dbReference type="ARBA" id="ARBA00023007"/>
    </source>
</evidence>
<evidence type="ECO:0000256" key="7">
    <source>
        <dbReference type="ARBA" id="ARBA00022990"/>
    </source>
</evidence>
<evidence type="ECO:0000256" key="17">
    <source>
        <dbReference type="ARBA" id="ARBA00042558"/>
    </source>
</evidence>
<evidence type="ECO:0000256" key="10">
    <source>
        <dbReference type="ARBA" id="ARBA00023159"/>
    </source>
</evidence>
<organism evidence="20 21">
    <name type="scientific">Oncorhynchus kisutch</name>
    <name type="common">Coho salmon</name>
    <name type="synonym">Salmo kisutch</name>
    <dbReference type="NCBI Taxonomy" id="8019"/>
    <lineage>
        <taxon>Eukaryota</taxon>
        <taxon>Metazoa</taxon>
        <taxon>Chordata</taxon>
        <taxon>Craniata</taxon>
        <taxon>Vertebrata</taxon>
        <taxon>Euteleostomi</taxon>
        <taxon>Actinopterygii</taxon>
        <taxon>Neopterygii</taxon>
        <taxon>Teleostei</taxon>
        <taxon>Protacanthopterygii</taxon>
        <taxon>Salmoniformes</taxon>
        <taxon>Salmonidae</taxon>
        <taxon>Salmoninae</taxon>
        <taxon>Oncorhynchus</taxon>
    </lineage>
</organism>
<comment type="similarity">
    <text evidence="4">Belongs to the pterin-4-alpha-carbinolamine dehydratase family.</text>
</comment>
<evidence type="ECO:0000256" key="4">
    <source>
        <dbReference type="ARBA" id="ARBA00006472"/>
    </source>
</evidence>
<dbReference type="Ensembl" id="ENSOKIT00005009499.1">
    <property type="protein sequence ID" value="ENSOKIP00005008956.1"/>
    <property type="gene ID" value="ENSOKIG00005003940.1"/>
</dbReference>
<dbReference type="PANTHER" id="PTHR12599:SF13">
    <property type="entry name" value="PTERIN-4-ALPHA-CARBINOLAMINE DEHYDRATASE"/>
    <property type="match status" value="1"/>
</dbReference>
<name>A0A8C7CTU1_ONCKI</name>
<keyword evidence="11" id="KW-0804">Transcription</keyword>
<keyword evidence="6" id="KW-0963">Cytoplasm</keyword>
<keyword evidence="8" id="KW-0783">Tetrahydrobiopterin biosynthesis</keyword>
<comment type="subcellular location">
    <subcellularLocation>
        <location evidence="3">Cytoplasm</location>
    </subcellularLocation>
    <subcellularLocation>
        <location evidence="2">Nucleus</location>
    </subcellularLocation>
</comment>
<evidence type="ECO:0000256" key="18">
    <source>
        <dbReference type="ARBA" id="ARBA00042969"/>
    </source>
</evidence>
<dbReference type="GO" id="GO:0005737">
    <property type="term" value="C:cytoplasm"/>
    <property type="evidence" value="ECO:0007669"/>
    <property type="project" value="UniProtKB-SubCell"/>
</dbReference>
<dbReference type="PANTHER" id="PTHR12599">
    <property type="entry name" value="PTERIN-4-ALPHA-CARBINOLAMINE DEHYDRATASE"/>
    <property type="match status" value="1"/>
</dbReference>
<evidence type="ECO:0000256" key="14">
    <source>
        <dbReference type="ARBA" id="ARBA00030497"/>
    </source>
</evidence>
<keyword evidence="21" id="KW-1185">Reference proteome</keyword>
<keyword evidence="9" id="KW-0805">Transcription regulation</keyword>
<evidence type="ECO:0000256" key="5">
    <source>
        <dbReference type="ARBA" id="ARBA00013252"/>
    </source>
</evidence>
<reference evidence="20" key="1">
    <citation type="submission" date="2025-08" db="UniProtKB">
        <authorList>
            <consortium name="Ensembl"/>
        </authorList>
    </citation>
    <scope>IDENTIFICATION</scope>
</reference>
<keyword evidence="10" id="KW-0010">Activator</keyword>
<accession>A0A8C7CTU1</accession>
<proteinExistence type="inferred from homology"/>
<evidence type="ECO:0000256" key="16">
    <source>
        <dbReference type="ARBA" id="ARBA00040209"/>
    </source>
</evidence>